<dbReference type="Gene3D" id="3.30.1200.10">
    <property type="entry name" value="YggU-like"/>
    <property type="match status" value="1"/>
</dbReference>
<comment type="caution">
    <text evidence="2">The sequence shown here is derived from an EMBL/GenBank/DDBJ whole genome shotgun (WGS) entry which is preliminary data.</text>
</comment>
<dbReference type="NCBIfam" id="TIGR00251">
    <property type="entry name" value="DUF167 family protein"/>
    <property type="match status" value="1"/>
</dbReference>
<gene>
    <name evidence="2" type="ORF">A3E64_02185</name>
</gene>
<dbReference type="GO" id="GO:0005737">
    <property type="term" value="C:cytoplasm"/>
    <property type="evidence" value="ECO:0007669"/>
    <property type="project" value="TreeGrafter"/>
</dbReference>
<dbReference type="InterPro" id="IPR036591">
    <property type="entry name" value="YggU-like_sf"/>
</dbReference>
<dbReference type="InterPro" id="IPR003746">
    <property type="entry name" value="DUF167"/>
</dbReference>
<dbReference type="Proteomes" id="UP000177174">
    <property type="component" value="Unassembled WGS sequence"/>
</dbReference>
<dbReference type="Pfam" id="PF02594">
    <property type="entry name" value="DUF167"/>
    <property type="match status" value="1"/>
</dbReference>
<accession>A0A1G1ZLS6</accession>
<dbReference type="PANTHER" id="PTHR13420">
    <property type="entry name" value="UPF0235 PROTEIN C15ORF40"/>
    <property type="match status" value="1"/>
</dbReference>
<proteinExistence type="inferred from homology"/>
<evidence type="ECO:0000313" key="2">
    <source>
        <dbReference type="EMBL" id="OGY65066.1"/>
    </source>
</evidence>
<organism evidence="2 3">
    <name type="scientific">Candidatus Harrisonbacteria bacterium RIFCSPHIGHO2_12_FULL_48_16</name>
    <dbReference type="NCBI Taxonomy" id="1798405"/>
    <lineage>
        <taxon>Bacteria</taxon>
        <taxon>Candidatus Harrisoniibacteriota</taxon>
    </lineage>
</organism>
<name>A0A1G1ZLS6_9BACT</name>
<evidence type="ECO:0000313" key="3">
    <source>
        <dbReference type="Proteomes" id="UP000177174"/>
    </source>
</evidence>
<dbReference type="PANTHER" id="PTHR13420:SF7">
    <property type="entry name" value="UPF0235 PROTEIN C15ORF40"/>
    <property type="match status" value="1"/>
</dbReference>
<sequence>MRIIVRIKPSAREEKIEQASESEYKISVKEPAKEGRANWAVERVIARHFGVAISQVRIVSGQTSRQKIVEVS</sequence>
<protein>
    <submittedName>
        <fullName evidence="2">Uncharacterized protein</fullName>
    </submittedName>
</protein>
<dbReference type="SUPFAM" id="SSF69786">
    <property type="entry name" value="YggU-like"/>
    <property type="match status" value="1"/>
</dbReference>
<dbReference type="SMART" id="SM01152">
    <property type="entry name" value="DUF167"/>
    <property type="match status" value="1"/>
</dbReference>
<dbReference type="EMBL" id="MHJH01000005">
    <property type="protein sequence ID" value="OGY65066.1"/>
    <property type="molecule type" value="Genomic_DNA"/>
</dbReference>
<dbReference type="AlphaFoldDB" id="A0A1G1ZLS6"/>
<reference evidence="2 3" key="1">
    <citation type="journal article" date="2016" name="Nat. Commun.">
        <title>Thousands of microbial genomes shed light on interconnected biogeochemical processes in an aquifer system.</title>
        <authorList>
            <person name="Anantharaman K."/>
            <person name="Brown C.T."/>
            <person name="Hug L.A."/>
            <person name="Sharon I."/>
            <person name="Castelle C.J."/>
            <person name="Probst A.J."/>
            <person name="Thomas B.C."/>
            <person name="Singh A."/>
            <person name="Wilkins M.J."/>
            <person name="Karaoz U."/>
            <person name="Brodie E.L."/>
            <person name="Williams K.H."/>
            <person name="Hubbard S.S."/>
            <person name="Banfield J.F."/>
        </authorList>
    </citation>
    <scope>NUCLEOTIDE SEQUENCE [LARGE SCALE GENOMIC DNA]</scope>
</reference>
<comment type="similarity">
    <text evidence="1">Belongs to the UPF0235 family.</text>
</comment>
<evidence type="ECO:0000256" key="1">
    <source>
        <dbReference type="ARBA" id="ARBA00010364"/>
    </source>
</evidence>